<feature type="region of interest" description="Disordered" evidence="2">
    <location>
        <begin position="444"/>
        <end position="552"/>
    </location>
</feature>
<keyword evidence="5" id="KW-1185">Reference proteome</keyword>
<evidence type="ECO:0000313" key="5">
    <source>
        <dbReference type="Proteomes" id="UP001141806"/>
    </source>
</evidence>
<evidence type="ECO:0000259" key="3">
    <source>
        <dbReference type="PROSITE" id="PS50158"/>
    </source>
</evidence>
<feature type="compositionally biased region" description="Basic residues" evidence="2">
    <location>
        <begin position="143"/>
        <end position="154"/>
    </location>
</feature>
<dbReference type="EMBL" id="JAMYWD010000008">
    <property type="protein sequence ID" value="KAJ4963148.1"/>
    <property type="molecule type" value="Genomic_DNA"/>
</dbReference>
<protein>
    <recommendedName>
        <fullName evidence="3">CCHC-type domain-containing protein</fullName>
    </recommendedName>
</protein>
<evidence type="ECO:0000256" key="1">
    <source>
        <dbReference type="PROSITE-ProRule" id="PRU00047"/>
    </source>
</evidence>
<proteinExistence type="predicted"/>
<dbReference type="SMART" id="SM00343">
    <property type="entry name" value="ZnF_C2HC"/>
    <property type="match status" value="6"/>
</dbReference>
<reference evidence="4" key="1">
    <citation type="journal article" date="2023" name="Plant J.">
        <title>The genome of the king protea, Protea cynaroides.</title>
        <authorList>
            <person name="Chang J."/>
            <person name="Duong T.A."/>
            <person name="Schoeman C."/>
            <person name="Ma X."/>
            <person name="Roodt D."/>
            <person name="Barker N."/>
            <person name="Li Z."/>
            <person name="Van de Peer Y."/>
            <person name="Mizrachi E."/>
        </authorList>
    </citation>
    <scope>NUCLEOTIDE SEQUENCE</scope>
    <source>
        <tissue evidence="4">Young leaves</tissue>
    </source>
</reference>
<dbReference type="Pfam" id="PF00098">
    <property type="entry name" value="zf-CCHC"/>
    <property type="match status" value="3"/>
</dbReference>
<feature type="region of interest" description="Disordered" evidence="2">
    <location>
        <begin position="142"/>
        <end position="161"/>
    </location>
</feature>
<feature type="domain" description="CCHC-type" evidence="3">
    <location>
        <begin position="278"/>
        <end position="293"/>
    </location>
</feature>
<keyword evidence="1" id="KW-0862">Zinc</keyword>
<dbReference type="GO" id="GO:0003676">
    <property type="term" value="F:nucleic acid binding"/>
    <property type="evidence" value="ECO:0007669"/>
    <property type="project" value="InterPro"/>
</dbReference>
<dbReference type="PANTHER" id="PTHR46978">
    <property type="entry name" value="ZINC KNUCKLE (CCHC-TYPE) FAMILY PROTEIN"/>
    <property type="match status" value="1"/>
</dbReference>
<dbReference type="PROSITE" id="PS50158">
    <property type="entry name" value="ZF_CCHC"/>
    <property type="match status" value="4"/>
</dbReference>
<dbReference type="SUPFAM" id="SSF57756">
    <property type="entry name" value="Retrovirus zinc finger-like domains"/>
    <property type="match status" value="3"/>
</dbReference>
<dbReference type="InterPro" id="IPR036875">
    <property type="entry name" value="Znf_CCHC_sf"/>
</dbReference>
<feature type="region of interest" description="Disordered" evidence="2">
    <location>
        <begin position="1"/>
        <end position="23"/>
    </location>
</feature>
<dbReference type="AlphaFoldDB" id="A0A9Q0HBK8"/>
<sequence length="552" mass="61188">MKEENAVPPPPPAKSGLYKESPGALINGPVFQKEMVMREKMKGKLNLEDEGDPPKPVIVLTSSEDEEANEDLSLKIVEKARMREMKRKRKKDLDEFEASEVVGSVMVIDLSSSSCGETEAAADQCGAVDGGDVASVVAAHEAKKNKKKKKKKKNKSIELEERNVNNGWTEEHADTAEAVETVSSVETEVETVKSVEALVTVKSMGTEVVEIPDNIVLRKLLRGPRYFDPPGSSWDKCYNCGKEGHAAVNCVSQERKKPCFVCGSFEHNAKRCTEGQHCYICKRKGHRKKDCPEKHQKKSLQCSNTCLRCGDAGHDMFSCRNDYSPDDLKEIQCYTCKNFGHFCCTGFIDTGPRLVSCYNCGQSGHTGLGCAKSRGETSGAWSPTVCYKCGEEGHLARGCTKYSESAQRISEFSTPRKRFRKEGRDILEFRSAPHNLGRAFKKKSTQNEEIEIATSSKSKRRGGWITDDPGDLPKRKSKANGWKSPTQAKKGRKISNLAAGGDPLRSQSPWRKPKLPPLTPDSCGSANSYQPRFSASRFGNSSVGQFRRNYDW</sequence>
<dbReference type="InterPro" id="IPR001878">
    <property type="entry name" value="Znf_CCHC"/>
</dbReference>
<dbReference type="PANTHER" id="PTHR46978:SF1">
    <property type="entry name" value="ZINC KNUCKLE (CCHC-TYPE) FAMILY PROTEIN"/>
    <property type="match status" value="1"/>
</dbReference>
<organism evidence="4 5">
    <name type="scientific">Protea cynaroides</name>
    <dbReference type="NCBI Taxonomy" id="273540"/>
    <lineage>
        <taxon>Eukaryota</taxon>
        <taxon>Viridiplantae</taxon>
        <taxon>Streptophyta</taxon>
        <taxon>Embryophyta</taxon>
        <taxon>Tracheophyta</taxon>
        <taxon>Spermatophyta</taxon>
        <taxon>Magnoliopsida</taxon>
        <taxon>Proteales</taxon>
        <taxon>Proteaceae</taxon>
        <taxon>Protea</taxon>
    </lineage>
</organism>
<feature type="domain" description="CCHC-type" evidence="3">
    <location>
        <begin position="386"/>
        <end position="401"/>
    </location>
</feature>
<feature type="compositionally biased region" description="Polar residues" evidence="2">
    <location>
        <begin position="522"/>
        <end position="544"/>
    </location>
</feature>
<name>A0A9Q0HBK8_9MAGN</name>
<feature type="domain" description="CCHC-type" evidence="3">
    <location>
        <begin position="236"/>
        <end position="250"/>
    </location>
</feature>
<dbReference type="Gene3D" id="4.10.60.10">
    <property type="entry name" value="Zinc finger, CCHC-type"/>
    <property type="match status" value="3"/>
</dbReference>
<evidence type="ECO:0000313" key="4">
    <source>
        <dbReference type="EMBL" id="KAJ4963148.1"/>
    </source>
</evidence>
<evidence type="ECO:0000256" key="2">
    <source>
        <dbReference type="SAM" id="MobiDB-lite"/>
    </source>
</evidence>
<comment type="caution">
    <text evidence="4">The sequence shown here is derived from an EMBL/GenBank/DDBJ whole genome shotgun (WGS) entry which is preliminary data.</text>
</comment>
<dbReference type="Proteomes" id="UP001141806">
    <property type="component" value="Unassembled WGS sequence"/>
</dbReference>
<gene>
    <name evidence="4" type="ORF">NE237_023087</name>
</gene>
<keyword evidence="1" id="KW-0863">Zinc-finger</keyword>
<dbReference type="GO" id="GO:0008270">
    <property type="term" value="F:zinc ion binding"/>
    <property type="evidence" value="ECO:0007669"/>
    <property type="project" value="UniProtKB-KW"/>
</dbReference>
<feature type="domain" description="CCHC-type" evidence="3">
    <location>
        <begin position="357"/>
        <end position="370"/>
    </location>
</feature>
<dbReference type="OrthoDB" id="427960at2759"/>
<accession>A0A9Q0HBK8</accession>
<keyword evidence="1" id="KW-0479">Metal-binding</keyword>